<feature type="transmembrane region" description="Helical" evidence="6">
    <location>
        <begin position="217"/>
        <end position="239"/>
    </location>
</feature>
<feature type="transmembrane region" description="Helical" evidence="6">
    <location>
        <begin position="127"/>
        <end position="148"/>
    </location>
</feature>
<dbReference type="InterPro" id="IPR037185">
    <property type="entry name" value="EmrE-like"/>
</dbReference>
<evidence type="ECO:0000256" key="1">
    <source>
        <dbReference type="ARBA" id="ARBA00004141"/>
    </source>
</evidence>
<dbReference type="PANTHER" id="PTHR22911:SF6">
    <property type="entry name" value="SOLUTE CARRIER FAMILY 35 MEMBER G1"/>
    <property type="match status" value="1"/>
</dbReference>
<feature type="domain" description="EamA" evidence="7">
    <location>
        <begin position="10"/>
        <end position="143"/>
    </location>
</feature>
<evidence type="ECO:0000259" key="7">
    <source>
        <dbReference type="Pfam" id="PF00892"/>
    </source>
</evidence>
<comment type="subcellular location">
    <subcellularLocation>
        <location evidence="1">Membrane</location>
        <topology evidence="1">Multi-pass membrane protein</topology>
    </subcellularLocation>
</comment>
<gene>
    <name evidence="8" type="ORF">HB662_22685</name>
</gene>
<keyword evidence="5 6" id="KW-0472">Membrane</keyword>
<dbReference type="EMBL" id="JAAVTX010000006">
    <property type="protein sequence ID" value="NKE47604.1"/>
    <property type="molecule type" value="Genomic_DNA"/>
</dbReference>
<feature type="transmembrane region" description="Helical" evidence="6">
    <location>
        <begin position="185"/>
        <end position="205"/>
    </location>
</feature>
<evidence type="ECO:0000313" key="9">
    <source>
        <dbReference type="Proteomes" id="UP000765160"/>
    </source>
</evidence>
<feature type="transmembrane region" description="Helical" evidence="6">
    <location>
        <begin position="251"/>
        <end position="268"/>
    </location>
</feature>
<dbReference type="Pfam" id="PF00892">
    <property type="entry name" value="EamA"/>
    <property type="match status" value="1"/>
</dbReference>
<comment type="caution">
    <text evidence="8">The sequence shown here is derived from an EMBL/GenBank/DDBJ whole genome shotgun (WGS) entry which is preliminary data.</text>
</comment>
<keyword evidence="9" id="KW-1185">Reference proteome</keyword>
<evidence type="ECO:0000256" key="2">
    <source>
        <dbReference type="ARBA" id="ARBA00009853"/>
    </source>
</evidence>
<sequence>MSVTREHPAWGIALRLTATLLFAVMGLMVRLASAEAPVGQIVFHRSAWALVPVLLYLTWRGQFPRGLRTRHPLGHVRRSLYGCASMFFSFLSLSKLPLALATALGFLAPLLAVPVGVIFLRERPGLLVGGAAVLGFGGVLLMLAPAFIGPTLDSATLVGVGAGLATAATTLGARVEVKRLTATELPGTIVLYFSLICAAGGLATWPLGWADVSGTAFLFLVGAGFAGGLAHICMTEAVARAPISLLAPFEYTALLWAVLFDLLIFGLVPALPSLLGALLVVAAAVLVVFADRLGRMLGR</sequence>
<feature type="transmembrane region" description="Helical" evidence="6">
    <location>
        <begin position="154"/>
        <end position="173"/>
    </location>
</feature>
<dbReference type="RefSeq" id="WP_168053060.1">
    <property type="nucleotide sequence ID" value="NZ_JAATJR010000006.1"/>
</dbReference>
<comment type="similarity">
    <text evidence="2">Belongs to the drug/metabolite transporter (DMT) superfamily. 10 TMS drug/metabolite exporter (DME) (TC 2.A.7.3) family.</text>
</comment>
<name>A0ABX1F5F7_9PROT</name>
<accession>A0ABX1F5F7</accession>
<evidence type="ECO:0000256" key="5">
    <source>
        <dbReference type="ARBA" id="ARBA00023136"/>
    </source>
</evidence>
<dbReference type="InterPro" id="IPR000620">
    <property type="entry name" value="EamA_dom"/>
</dbReference>
<dbReference type="Proteomes" id="UP000765160">
    <property type="component" value="Unassembled WGS sequence"/>
</dbReference>
<proteinExistence type="inferred from homology"/>
<evidence type="ECO:0000313" key="8">
    <source>
        <dbReference type="EMBL" id="NKE47604.1"/>
    </source>
</evidence>
<keyword evidence="3 6" id="KW-0812">Transmembrane</keyword>
<evidence type="ECO:0000256" key="3">
    <source>
        <dbReference type="ARBA" id="ARBA00022692"/>
    </source>
</evidence>
<dbReference type="PANTHER" id="PTHR22911">
    <property type="entry name" value="ACYL-MALONYL CONDENSING ENZYME-RELATED"/>
    <property type="match status" value="1"/>
</dbReference>
<keyword evidence="4 6" id="KW-1133">Transmembrane helix</keyword>
<feature type="transmembrane region" description="Helical" evidence="6">
    <location>
        <begin position="12"/>
        <end position="32"/>
    </location>
</feature>
<evidence type="ECO:0000256" key="4">
    <source>
        <dbReference type="ARBA" id="ARBA00022989"/>
    </source>
</evidence>
<feature type="transmembrane region" description="Helical" evidence="6">
    <location>
        <begin position="274"/>
        <end position="293"/>
    </location>
</feature>
<evidence type="ECO:0000256" key="6">
    <source>
        <dbReference type="SAM" id="Phobius"/>
    </source>
</evidence>
<reference evidence="8 9" key="1">
    <citation type="submission" date="2020-03" db="EMBL/GenBank/DDBJ databases">
        <title>Roseomonas selenitidurans sp. nov. isolated from soil.</title>
        <authorList>
            <person name="Liu H."/>
        </authorList>
    </citation>
    <scope>NUCLEOTIDE SEQUENCE [LARGE SCALE GENOMIC DNA]</scope>
    <source>
        <strain evidence="8 9">JCM 15073</strain>
    </source>
</reference>
<dbReference type="SUPFAM" id="SSF103481">
    <property type="entry name" value="Multidrug resistance efflux transporter EmrE"/>
    <property type="match status" value="2"/>
</dbReference>
<feature type="transmembrane region" description="Helical" evidence="6">
    <location>
        <begin position="100"/>
        <end position="120"/>
    </location>
</feature>
<protein>
    <submittedName>
        <fullName evidence="8">DMT family transporter</fullName>
    </submittedName>
</protein>
<organism evidence="8 9">
    <name type="scientific">Falsiroseomonas frigidaquae</name>
    <dbReference type="NCBI Taxonomy" id="487318"/>
    <lineage>
        <taxon>Bacteria</taxon>
        <taxon>Pseudomonadati</taxon>
        <taxon>Pseudomonadota</taxon>
        <taxon>Alphaproteobacteria</taxon>
        <taxon>Acetobacterales</taxon>
        <taxon>Roseomonadaceae</taxon>
        <taxon>Falsiroseomonas</taxon>
    </lineage>
</organism>